<keyword evidence="3" id="KW-0808">Transferase</keyword>
<dbReference type="FunFam" id="3.40.640.10:FF:000099">
    <property type="entry name" value="LL-diaminopimelate aminotransferase, chloroplastic"/>
    <property type="match status" value="1"/>
</dbReference>
<dbReference type="GO" id="GO:0008483">
    <property type="term" value="F:transaminase activity"/>
    <property type="evidence" value="ECO:0007669"/>
    <property type="project" value="UniProtKB-KW"/>
</dbReference>
<evidence type="ECO:0000313" key="7">
    <source>
        <dbReference type="RefSeq" id="XP_016491613.1"/>
    </source>
</evidence>
<dbReference type="RefSeq" id="XP_016491614.1">
    <property type="nucleotide sequence ID" value="XM_016636128.1"/>
</dbReference>
<keyword evidence="2 7" id="KW-0032">Aminotransferase</keyword>
<dbReference type="STRING" id="4097.A0A1S4BS40"/>
<dbReference type="KEGG" id="nta:107811239"/>
<dbReference type="PANTHER" id="PTHR43144">
    <property type="entry name" value="AMINOTRANSFERASE"/>
    <property type="match status" value="1"/>
</dbReference>
<sequence length="460" mass="50126">MAHIQQSLSTSISSSTSTLMDQHKLRLRSQNVSLPGKTGGIVRCVATPSTETSSKTKVSRNENLAKLQAGYLFPEIARRRSAHMLKHPDAQIISLGIGDTTEPIPEFISSAMAQRAHDLSTLKGYSGYGAEQGEKQLRASIASTFYANVGIEEDEIFVSDGAKSDISRLQVLFGSNVTMAVQDPSYPAYVDSSVIMGQTGQFQKDVEKYGSIAYMRCTPENGFFPDLSSVPRTDIIFFCSPNNPTGAAASREQLTKLVHFAKNNGSILVYDSAYAMYICDDSPKSIFEIPGAKEVAIEVSSFSKYAGFTGVRLGWTAIPKALLYSDGFPVAKDFNRIVCTSFNGASNIAQAGGLACLSPDGFKAMKNVVSFYKENTEIIMETFKSLGYKVYGGKNAPYVWVHFPGRSSWEVFSEILEKTHVVTTPGSGFGPGGEGFVRVSAFGHRDNVVEACRRFKELYK</sequence>
<comment type="similarity">
    <text evidence="5">Belongs to the class-I pyridoxal-phosphate-dependent aminotransferase family. LL-diaminopimelate aminotransferase subfamily.</text>
</comment>
<dbReference type="InterPro" id="IPR015424">
    <property type="entry name" value="PyrdxlP-dep_Trfase"/>
</dbReference>
<dbReference type="SUPFAM" id="SSF53383">
    <property type="entry name" value="PLP-dependent transferases"/>
    <property type="match status" value="1"/>
</dbReference>
<evidence type="ECO:0000313" key="8">
    <source>
        <dbReference type="RefSeq" id="XP_016491614.1"/>
    </source>
</evidence>
<name>A0A1S4BS40_TOBAC</name>
<evidence type="ECO:0000256" key="2">
    <source>
        <dbReference type="ARBA" id="ARBA00022576"/>
    </source>
</evidence>
<dbReference type="Pfam" id="PF00155">
    <property type="entry name" value="Aminotran_1_2"/>
    <property type="match status" value="1"/>
</dbReference>
<feature type="domain" description="Aminotransferase class I/classII large" evidence="6">
    <location>
        <begin position="91"/>
        <end position="454"/>
    </location>
</feature>
<dbReference type="FunFam" id="3.90.1150.10:FF:000085">
    <property type="entry name" value="LL-diaminopimelate aminotransferase, chloroplastic"/>
    <property type="match status" value="1"/>
</dbReference>
<comment type="cofactor">
    <cofactor evidence="1">
        <name>pyridoxal 5'-phosphate</name>
        <dbReference type="ChEBI" id="CHEBI:597326"/>
    </cofactor>
</comment>
<organism evidence="7">
    <name type="scientific">Nicotiana tabacum</name>
    <name type="common">Common tobacco</name>
    <dbReference type="NCBI Taxonomy" id="4097"/>
    <lineage>
        <taxon>Eukaryota</taxon>
        <taxon>Viridiplantae</taxon>
        <taxon>Streptophyta</taxon>
        <taxon>Embryophyta</taxon>
        <taxon>Tracheophyta</taxon>
        <taxon>Spermatophyta</taxon>
        <taxon>Magnoliopsida</taxon>
        <taxon>eudicotyledons</taxon>
        <taxon>Gunneridae</taxon>
        <taxon>Pentapetalae</taxon>
        <taxon>asterids</taxon>
        <taxon>lamiids</taxon>
        <taxon>Solanales</taxon>
        <taxon>Solanaceae</taxon>
        <taxon>Nicotianoideae</taxon>
        <taxon>Nicotianeae</taxon>
        <taxon>Nicotiana</taxon>
    </lineage>
</organism>
<proteinExistence type="inferred from homology"/>
<dbReference type="InterPro" id="IPR015422">
    <property type="entry name" value="PyrdxlP-dep_Trfase_small"/>
</dbReference>
<dbReference type="InterPro" id="IPR015421">
    <property type="entry name" value="PyrdxlP-dep_Trfase_major"/>
</dbReference>
<evidence type="ECO:0000256" key="5">
    <source>
        <dbReference type="ARBA" id="ARBA00061511"/>
    </source>
</evidence>
<dbReference type="PaxDb" id="4097-A0A1S4BS40"/>
<dbReference type="HAMAP" id="MF_01642">
    <property type="entry name" value="DapL_aminotrans_1"/>
    <property type="match status" value="1"/>
</dbReference>
<gene>
    <name evidence="7 8" type="primary">LOC107811239</name>
</gene>
<protein>
    <submittedName>
        <fullName evidence="7 8">LL-diaminopimelate aminotransferase, chloroplastic</fullName>
    </submittedName>
</protein>
<dbReference type="GO" id="GO:0009862">
    <property type="term" value="P:systemic acquired resistance, salicylic acid mediated signaling pathway"/>
    <property type="evidence" value="ECO:0007669"/>
    <property type="project" value="UniProtKB-ARBA"/>
</dbReference>
<dbReference type="InterPro" id="IPR004839">
    <property type="entry name" value="Aminotransferase_I/II_large"/>
</dbReference>
<dbReference type="AlphaFoldDB" id="A0A1S4BS40"/>
<dbReference type="InterPro" id="IPR019942">
    <property type="entry name" value="DapL/ALD1"/>
</dbReference>
<reference evidence="7 8" key="1">
    <citation type="submission" date="2025-04" db="UniProtKB">
        <authorList>
            <consortium name="RefSeq"/>
        </authorList>
    </citation>
    <scope>IDENTIFICATION</scope>
</reference>
<dbReference type="CDD" id="cd00609">
    <property type="entry name" value="AAT_like"/>
    <property type="match status" value="1"/>
</dbReference>
<dbReference type="RefSeq" id="XP_016491613.1">
    <property type="nucleotide sequence ID" value="XM_016636127.1"/>
</dbReference>
<evidence type="ECO:0000256" key="3">
    <source>
        <dbReference type="ARBA" id="ARBA00022679"/>
    </source>
</evidence>
<keyword evidence="4" id="KW-0663">Pyridoxal phosphate</keyword>
<dbReference type="SMR" id="A0A1S4BS40"/>
<dbReference type="GO" id="GO:0030170">
    <property type="term" value="F:pyridoxal phosphate binding"/>
    <property type="evidence" value="ECO:0007669"/>
    <property type="project" value="InterPro"/>
</dbReference>
<evidence type="ECO:0000256" key="1">
    <source>
        <dbReference type="ARBA" id="ARBA00001933"/>
    </source>
</evidence>
<dbReference type="OrthoDB" id="1218879at2759"/>
<dbReference type="NCBIfam" id="TIGR03542">
    <property type="entry name" value="DAPAT_plant"/>
    <property type="match status" value="1"/>
</dbReference>
<accession>A0A1S4BS40</accession>
<dbReference type="Gene3D" id="3.90.1150.10">
    <property type="entry name" value="Aspartate Aminotransferase, domain 1"/>
    <property type="match status" value="1"/>
</dbReference>
<dbReference type="OMA" id="SKTFNMT"/>
<evidence type="ECO:0000256" key="4">
    <source>
        <dbReference type="ARBA" id="ARBA00022898"/>
    </source>
</evidence>
<evidence type="ECO:0000259" key="6">
    <source>
        <dbReference type="Pfam" id="PF00155"/>
    </source>
</evidence>
<dbReference type="Gene3D" id="3.40.640.10">
    <property type="entry name" value="Type I PLP-dependent aspartate aminotransferase-like (Major domain)"/>
    <property type="match status" value="1"/>
</dbReference>